<accession>A0A0D3FHY5</accession>
<proteinExistence type="predicted"/>
<feature type="compositionally biased region" description="Low complexity" evidence="1">
    <location>
        <begin position="62"/>
        <end position="78"/>
    </location>
</feature>
<dbReference type="PaxDb" id="65489-OBART03G15780.1"/>
<keyword evidence="3" id="KW-1185">Reference proteome</keyword>
<sequence length="164" mass="18565">MVAELQPRRHRRRHAAHSYKVGECCEWRERELTTCSALLTRDWYPDRGRRLPRRDDALVDRPLLGPPRLRSLRRGAQPAPRPAPACPPDEQLPFTVGLTAAAIAAVKVSGGRLRYAQIHGEPDAPVVSTWALAESTCRWNPERSVPLAEVWMDRNYADAMLPRS</sequence>
<evidence type="ECO:0000313" key="2">
    <source>
        <dbReference type="EnsemblPlants" id="OBART03G15780.1"/>
    </source>
</evidence>
<organism evidence="2">
    <name type="scientific">Oryza barthii</name>
    <dbReference type="NCBI Taxonomy" id="65489"/>
    <lineage>
        <taxon>Eukaryota</taxon>
        <taxon>Viridiplantae</taxon>
        <taxon>Streptophyta</taxon>
        <taxon>Embryophyta</taxon>
        <taxon>Tracheophyta</taxon>
        <taxon>Spermatophyta</taxon>
        <taxon>Magnoliopsida</taxon>
        <taxon>Liliopsida</taxon>
        <taxon>Poales</taxon>
        <taxon>Poaceae</taxon>
        <taxon>BOP clade</taxon>
        <taxon>Oryzoideae</taxon>
        <taxon>Oryzeae</taxon>
        <taxon>Oryzinae</taxon>
        <taxon>Oryza</taxon>
    </lineage>
</organism>
<dbReference type="Gramene" id="OBART03G15780.1">
    <property type="protein sequence ID" value="OBART03G15780.1"/>
    <property type="gene ID" value="OBART03G15780"/>
</dbReference>
<name>A0A0D3FHY5_9ORYZ</name>
<dbReference type="PANTHER" id="PTHR33086">
    <property type="entry name" value="OS05G0468200 PROTEIN-RELATED"/>
    <property type="match status" value="1"/>
</dbReference>
<reference evidence="2" key="2">
    <citation type="submission" date="2015-03" db="UniProtKB">
        <authorList>
            <consortium name="EnsemblPlants"/>
        </authorList>
    </citation>
    <scope>IDENTIFICATION</scope>
</reference>
<evidence type="ECO:0000256" key="1">
    <source>
        <dbReference type="SAM" id="MobiDB-lite"/>
    </source>
</evidence>
<dbReference type="AlphaFoldDB" id="A0A0D3FHY5"/>
<dbReference type="Proteomes" id="UP000026960">
    <property type="component" value="Chromosome 3"/>
</dbReference>
<dbReference type="PANTHER" id="PTHR33086:SF46">
    <property type="entry name" value="EXPRESSED PROTEIN"/>
    <property type="match status" value="1"/>
</dbReference>
<dbReference type="EnsemblPlants" id="OBART03G15780.1">
    <property type="protein sequence ID" value="OBART03G15780.1"/>
    <property type="gene ID" value="OBART03G15780"/>
</dbReference>
<feature type="region of interest" description="Disordered" evidence="1">
    <location>
        <begin position="62"/>
        <end position="90"/>
    </location>
</feature>
<evidence type="ECO:0000313" key="3">
    <source>
        <dbReference type="Proteomes" id="UP000026960"/>
    </source>
</evidence>
<dbReference type="HOGENOM" id="CLU_1621527_0_0_1"/>
<protein>
    <submittedName>
        <fullName evidence="2">Uncharacterized protein</fullName>
    </submittedName>
</protein>
<reference evidence="2" key="1">
    <citation type="journal article" date="2009" name="Rice">
        <title>De Novo Next Generation Sequencing of Plant Genomes.</title>
        <authorList>
            <person name="Rounsley S."/>
            <person name="Marri P.R."/>
            <person name="Yu Y."/>
            <person name="He R."/>
            <person name="Sisneros N."/>
            <person name="Goicoechea J.L."/>
            <person name="Lee S.J."/>
            <person name="Angelova A."/>
            <person name="Kudrna D."/>
            <person name="Luo M."/>
            <person name="Affourtit J."/>
            <person name="Desany B."/>
            <person name="Knight J."/>
            <person name="Niazi F."/>
            <person name="Egholm M."/>
            <person name="Wing R.A."/>
        </authorList>
    </citation>
    <scope>NUCLEOTIDE SEQUENCE [LARGE SCALE GENOMIC DNA]</scope>
    <source>
        <strain evidence="2">cv. IRGC 105608</strain>
    </source>
</reference>